<protein>
    <submittedName>
        <fullName evidence="1">DUF3277 family protein</fullName>
    </submittedName>
</protein>
<evidence type="ECO:0000313" key="1">
    <source>
        <dbReference type="EMBL" id="MBC9131317.1"/>
    </source>
</evidence>
<dbReference type="Pfam" id="PF11681">
    <property type="entry name" value="Phage_Tube_PhiTE"/>
    <property type="match status" value="1"/>
</dbReference>
<evidence type="ECO:0000313" key="2">
    <source>
        <dbReference type="Proteomes" id="UP000651208"/>
    </source>
</evidence>
<gene>
    <name evidence="1" type="ORF">FcAc13_08340</name>
</gene>
<dbReference type="InterPro" id="IPR021695">
    <property type="entry name" value="Phage_KPP10_Orf10"/>
</dbReference>
<comment type="caution">
    <text evidence="1">The sequence shown here is derived from an EMBL/GenBank/DDBJ whole genome shotgun (WGS) entry which is preliminary data.</text>
</comment>
<dbReference type="RefSeq" id="WP_187755747.1">
    <property type="nucleotide sequence ID" value="NZ_JABURY010000016.1"/>
</dbReference>
<dbReference type="EMBL" id="JABURY010000016">
    <property type="protein sequence ID" value="MBC9131317.1"/>
    <property type="molecule type" value="Genomic_DNA"/>
</dbReference>
<accession>A0ABR7QYL7</accession>
<sequence length="141" mass="15268">MEFSLSDAVLTINGEQITGFENAQDAISIAPNGDDGDITFGTNGDGVFIHSCNQGATVTIKILQHAKANKLLNDLRNNQVKNSRSSKSNLIVYEDLRNGDKITITDAWFTTPPTIARGTSHNGNTWTLKAITADFQLTEGK</sequence>
<name>A0ABR7QYL7_9GAMM</name>
<organism evidence="1 2">
    <name type="scientific">Frischella japonica</name>
    <dbReference type="NCBI Taxonomy" id="2741544"/>
    <lineage>
        <taxon>Bacteria</taxon>
        <taxon>Pseudomonadati</taxon>
        <taxon>Pseudomonadota</taxon>
        <taxon>Gammaproteobacteria</taxon>
        <taxon>Orbales</taxon>
        <taxon>Orbaceae</taxon>
        <taxon>Frischella</taxon>
    </lineage>
</organism>
<proteinExistence type="predicted"/>
<dbReference type="Proteomes" id="UP000651208">
    <property type="component" value="Unassembled WGS sequence"/>
</dbReference>
<reference evidence="1 2" key="1">
    <citation type="submission" date="2020-06" db="EMBL/GenBank/DDBJ databases">
        <title>Frischella cerana isolated from Apis cerana gut homogenate.</title>
        <authorList>
            <person name="Wolter L.A."/>
            <person name="Suenami S."/>
            <person name="Miyazaki R."/>
        </authorList>
    </citation>
    <scope>NUCLEOTIDE SEQUENCE [LARGE SCALE GENOMIC DNA]</scope>
    <source>
        <strain evidence="1 2">Ac13</strain>
    </source>
</reference>
<keyword evidence="2" id="KW-1185">Reference proteome</keyword>